<comment type="caution">
    <text evidence="3">The sequence shown here is derived from an EMBL/GenBank/DDBJ whole genome shotgun (WGS) entry which is preliminary data.</text>
</comment>
<dbReference type="Pfam" id="PF10531">
    <property type="entry name" value="SLBB"/>
    <property type="match status" value="1"/>
</dbReference>
<feature type="domain" description="Helix-hairpin-helix DNA-binding motif class 1" evidence="2">
    <location>
        <begin position="295"/>
        <end position="314"/>
    </location>
</feature>
<feature type="compositionally biased region" description="Low complexity" evidence="1">
    <location>
        <begin position="224"/>
        <end position="237"/>
    </location>
</feature>
<evidence type="ECO:0000259" key="2">
    <source>
        <dbReference type="SMART" id="SM00278"/>
    </source>
</evidence>
<dbReference type="Pfam" id="PF12836">
    <property type="entry name" value="HHH_3"/>
    <property type="match status" value="1"/>
</dbReference>
<dbReference type="RefSeq" id="WP_345045999.1">
    <property type="nucleotide sequence ID" value="NZ_BAABED010000001.1"/>
</dbReference>
<name>A0ABV5UUU0_9MICC</name>
<protein>
    <submittedName>
        <fullName evidence="3">ComEA family DNA-binding protein</fullName>
    </submittedName>
</protein>
<dbReference type="PANTHER" id="PTHR21180:SF32">
    <property type="entry name" value="ENDONUCLEASE_EXONUCLEASE_PHOSPHATASE FAMILY DOMAIN-CONTAINING PROTEIN 1"/>
    <property type="match status" value="1"/>
</dbReference>
<gene>
    <name evidence="3" type="ORF">ACFFPI_17845</name>
</gene>
<sequence length="317" mass="32199">MPRRKGSPSANHAASAARQRFAARLAPEGPDSAGPGGAHRGHDNDPLPLLPLGESIQGGPGSSQTGFVCDEWEGPGESGASPRLRWRTPWRVATLLAIPCLLLLSWCAWQVWARQPTAEPLVRSSSAGGRAVAGVDGAAVDGAGRDGAGRDGAQTGSPDPHGRITVHVAGAVKNPGVVTLPVGARVVDAIGAAGGADPAAELNRLNLAAVVQDAAKIHVPLPGEPASSADGPAPGAAVNEATESRNPGTGSSAARKINLNTATAEELDSLPKVGPVLAKRIVEWRQQHGPFAAVEDLDAVDGVGPKMLETLLPLVTV</sequence>
<proteinExistence type="predicted"/>
<accession>A0ABV5UUU0</accession>
<feature type="region of interest" description="Disordered" evidence="1">
    <location>
        <begin position="1"/>
        <end position="82"/>
    </location>
</feature>
<dbReference type="SMART" id="SM00278">
    <property type="entry name" value="HhH1"/>
    <property type="match status" value="2"/>
</dbReference>
<dbReference type="InterPro" id="IPR010994">
    <property type="entry name" value="RuvA_2-like"/>
</dbReference>
<feature type="domain" description="Helix-hairpin-helix DNA-binding motif class 1" evidence="2">
    <location>
        <begin position="265"/>
        <end position="284"/>
    </location>
</feature>
<evidence type="ECO:0000256" key="1">
    <source>
        <dbReference type="SAM" id="MobiDB-lite"/>
    </source>
</evidence>
<dbReference type="InterPro" id="IPR051675">
    <property type="entry name" value="Endo/Exo/Phosphatase_dom_1"/>
</dbReference>
<dbReference type="Gene3D" id="1.10.150.280">
    <property type="entry name" value="AF1531-like domain"/>
    <property type="match status" value="1"/>
</dbReference>
<keyword evidence="3" id="KW-0238">DNA-binding</keyword>
<evidence type="ECO:0000313" key="4">
    <source>
        <dbReference type="Proteomes" id="UP001589536"/>
    </source>
</evidence>
<dbReference type="PANTHER" id="PTHR21180">
    <property type="entry name" value="ENDONUCLEASE/EXONUCLEASE/PHOSPHATASE FAMILY DOMAIN-CONTAINING PROTEIN 1"/>
    <property type="match status" value="1"/>
</dbReference>
<dbReference type="Proteomes" id="UP001589536">
    <property type="component" value="Unassembled WGS sequence"/>
</dbReference>
<keyword evidence="4" id="KW-1185">Reference proteome</keyword>
<feature type="region of interest" description="Disordered" evidence="1">
    <location>
        <begin position="222"/>
        <end position="253"/>
    </location>
</feature>
<feature type="compositionally biased region" description="Low complexity" evidence="1">
    <location>
        <begin position="7"/>
        <end position="26"/>
    </location>
</feature>
<dbReference type="InterPro" id="IPR003583">
    <property type="entry name" value="Hlx-hairpin-Hlx_DNA-bd_motif"/>
</dbReference>
<dbReference type="EMBL" id="JBHMBH010000040">
    <property type="protein sequence ID" value="MFB9715962.1"/>
    <property type="molecule type" value="Genomic_DNA"/>
</dbReference>
<dbReference type="GO" id="GO:0003677">
    <property type="term" value="F:DNA binding"/>
    <property type="evidence" value="ECO:0007669"/>
    <property type="project" value="UniProtKB-KW"/>
</dbReference>
<feature type="region of interest" description="Disordered" evidence="1">
    <location>
        <begin position="138"/>
        <end position="164"/>
    </location>
</feature>
<feature type="compositionally biased region" description="Polar residues" evidence="1">
    <location>
        <begin position="244"/>
        <end position="253"/>
    </location>
</feature>
<evidence type="ECO:0000313" key="3">
    <source>
        <dbReference type="EMBL" id="MFB9715962.1"/>
    </source>
</evidence>
<dbReference type="InterPro" id="IPR019554">
    <property type="entry name" value="Soluble_ligand-bd"/>
</dbReference>
<dbReference type="SUPFAM" id="SSF47781">
    <property type="entry name" value="RuvA domain 2-like"/>
    <property type="match status" value="1"/>
</dbReference>
<reference evidence="3 4" key="1">
    <citation type="submission" date="2024-09" db="EMBL/GenBank/DDBJ databases">
        <authorList>
            <person name="Sun Q."/>
            <person name="Mori K."/>
        </authorList>
    </citation>
    <scope>NUCLEOTIDE SEQUENCE [LARGE SCALE GENOMIC DNA]</scope>
    <source>
        <strain evidence="3 4">JCM 13519</strain>
    </source>
</reference>
<organism evidence="3 4">
    <name type="scientific">Arthrobacter methylotrophus</name>
    <dbReference type="NCBI Taxonomy" id="121291"/>
    <lineage>
        <taxon>Bacteria</taxon>
        <taxon>Bacillati</taxon>
        <taxon>Actinomycetota</taxon>
        <taxon>Actinomycetes</taxon>
        <taxon>Micrococcales</taxon>
        <taxon>Micrococcaceae</taxon>
        <taxon>Arthrobacter</taxon>
    </lineage>
</organism>